<dbReference type="InterPro" id="IPR032675">
    <property type="entry name" value="LRR_dom_sf"/>
</dbReference>
<keyword evidence="4" id="KW-1185">Reference proteome</keyword>
<feature type="compositionally biased region" description="Gly residues" evidence="1">
    <location>
        <begin position="793"/>
        <end position="804"/>
    </location>
</feature>
<evidence type="ECO:0000313" key="4">
    <source>
        <dbReference type="Proteomes" id="UP000193642"/>
    </source>
</evidence>
<dbReference type="PANTHER" id="PTHR48057">
    <property type="entry name" value="LEUCINE-RICH REPEAT SERINE/THREONINE-PROTEIN KINASE 1"/>
    <property type="match status" value="1"/>
</dbReference>
<comment type="caution">
    <text evidence="3">The sequence shown here is derived from an EMBL/GenBank/DDBJ whole genome shotgun (WGS) entry which is preliminary data.</text>
</comment>
<dbReference type="EMBL" id="MCGO01000011">
    <property type="protein sequence ID" value="ORY48464.1"/>
    <property type="molecule type" value="Genomic_DNA"/>
</dbReference>
<proteinExistence type="predicted"/>
<dbReference type="STRING" id="329046.A0A1Y2CNP1"/>
<accession>A0A1Y2CNP1</accession>
<feature type="region of interest" description="Disordered" evidence="1">
    <location>
        <begin position="783"/>
        <end position="804"/>
    </location>
</feature>
<feature type="chain" id="PRO_5012485954" evidence="2">
    <location>
        <begin position="21"/>
        <end position="804"/>
    </location>
</feature>
<organism evidence="3 4">
    <name type="scientific">Rhizoclosmatium globosum</name>
    <dbReference type="NCBI Taxonomy" id="329046"/>
    <lineage>
        <taxon>Eukaryota</taxon>
        <taxon>Fungi</taxon>
        <taxon>Fungi incertae sedis</taxon>
        <taxon>Chytridiomycota</taxon>
        <taxon>Chytridiomycota incertae sedis</taxon>
        <taxon>Chytridiomycetes</taxon>
        <taxon>Chytridiales</taxon>
        <taxon>Chytriomycetaceae</taxon>
        <taxon>Rhizoclosmatium</taxon>
    </lineage>
</organism>
<name>A0A1Y2CNP1_9FUNG</name>
<dbReference type="PANTHER" id="PTHR48057:SF7">
    <property type="entry name" value="LEUCINE-RICH REPEAT SERINE_THREONINE-PROTEIN KINASE 1"/>
    <property type="match status" value="1"/>
</dbReference>
<dbReference type="Proteomes" id="UP000193642">
    <property type="component" value="Unassembled WGS sequence"/>
</dbReference>
<evidence type="ECO:0000256" key="2">
    <source>
        <dbReference type="SAM" id="SignalP"/>
    </source>
</evidence>
<evidence type="ECO:0000256" key="1">
    <source>
        <dbReference type="SAM" id="MobiDB-lite"/>
    </source>
</evidence>
<dbReference type="Pfam" id="PF00560">
    <property type="entry name" value="LRR_1"/>
    <property type="match status" value="2"/>
</dbReference>
<dbReference type="PRINTS" id="PR00019">
    <property type="entry name" value="LEURICHRPT"/>
</dbReference>
<dbReference type="InterPro" id="IPR001611">
    <property type="entry name" value="Leu-rich_rpt"/>
</dbReference>
<reference evidence="3 4" key="1">
    <citation type="submission" date="2016-07" db="EMBL/GenBank/DDBJ databases">
        <title>Pervasive Adenine N6-methylation of Active Genes in Fungi.</title>
        <authorList>
            <consortium name="DOE Joint Genome Institute"/>
            <person name="Mondo S.J."/>
            <person name="Dannebaum R.O."/>
            <person name="Kuo R.C."/>
            <person name="Labutti K."/>
            <person name="Haridas S."/>
            <person name="Kuo A."/>
            <person name="Salamov A."/>
            <person name="Ahrendt S.R."/>
            <person name="Lipzen A."/>
            <person name="Sullivan W."/>
            <person name="Andreopoulos W.B."/>
            <person name="Clum A."/>
            <person name="Lindquist E."/>
            <person name="Daum C."/>
            <person name="Ramamoorthy G.K."/>
            <person name="Gryganskyi A."/>
            <person name="Culley D."/>
            <person name="Magnuson J.K."/>
            <person name="James T.Y."/>
            <person name="O'Malley M.A."/>
            <person name="Stajich J.E."/>
            <person name="Spatafora J.W."/>
            <person name="Visel A."/>
            <person name="Grigoriev I.V."/>
        </authorList>
    </citation>
    <scope>NUCLEOTIDE SEQUENCE [LARGE SCALE GENOMIC DNA]</scope>
    <source>
        <strain evidence="3 4">JEL800</strain>
    </source>
</reference>
<dbReference type="PROSITE" id="PS51450">
    <property type="entry name" value="LRR"/>
    <property type="match status" value="1"/>
</dbReference>
<dbReference type="SMART" id="SM00364">
    <property type="entry name" value="LRR_BAC"/>
    <property type="match status" value="4"/>
</dbReference>
<sequence length="804" mass="83865">MKWTHPIFLVALFGTATAAANDCQVAKAAWPQFFGSIDPVSCCTQYGDYGSVSGINCLSGATSVDTMCGASCRNGSITDIMVYYYGADKTRSPTAGPFPDLSGLTQVTLLSLSTNLIGMATNWPPALQELYLNDATLTGAFPSFNKTTALQRISIDNSNLSGRLPTLPNTLTYVGLSSNSLITDVSNLPSSLTALTLQASGSGRMPSLKSLTRLKELRISDCNFSGDFPLLPDSLTLMEVSGTNFTGPFPALPKSLQSVILDDTPLTGSFPTLPNSIAGVIINNVPLSGSIPAWDSSALYSVQLSGTKLSGSIPILPSSIESLILEDSMFTGSLPPLPQGLRQLVVRNNQLTGLIPSLPTSLTELDLKNNHLNGTIPTLPSLLYLDLSNNQLTGTIPSSIKKTGSFIKVPQVPVTPSQLPGSIPVGSGSQIPVPVPGGSSPGSISPGPGPVPIPIPSPVPVPTTPEYAYFIQLDGNCFTNAAALNVTNVCPSADIIASGTAISALSDVEYVDKAKAYKLTTVPDCLNPCRNKIPGYSTFDSNTAALNVTCLEVDTNPNSLQPFLDCSSTIPKCDDGLVFGTGSQRAAVFVQLLNNLCKQYVQPSPVVSVSNRTVSFSFNHQDTTLFGFQAFVSTVNGTFVAGSKFDISKPLKVPASASKKRDSLETQTISLPCDMKAAVLHTKYVVDDPSILISDLDKLGHFKQVDLDLTASGSGCQGDAVPIVTTAAASPIKTAIVPIATTAIVIPPPTTTENIAPQVVTTAAFIPPMTTTIPAPIVNPANEGSGAVNNAGNNGGSSGNMGRE</sequence>
<feature type="compositionally biased region" description="Low complexity" evidence="1">
    <location>
        <begin position="783"/>
        <end position="792"/>
    </location>
</feature>
<gene>
    <name evidence="3" type="ORF">BCR33DRAFT_803696</name>
</gene>
<dbReference type="InterPro" id="IPR052595">
    <property type="entry name" value="LRRC69/RLP"/>
</dbReference>
<keyword evidence="2" id="KW-0732">Signal</keyword>
<dbReference type="OrthoDB" id="259231at2759"/>
<evidence type="ECO:0000313" key="3">
    <source>
        <dbReference type="EMBL" id="ORY48464.1"/>
    </source>
</evidence>
<dbReference type="Gene3D" id="3.80.10.10">
    <property type="entry name" value="Ribonuclease Inhibitor"/>
    <property type="match status" value="1"/>
</dbReference>
<dbReference type="SUPFAM" id="SSF52058">
    <property type="entry name" value="L domain-like"/>
    <property type="match status" value="2"/>
</dbReference>
<feature type="signal peptide" evidence="2">
    <location>
        <begin position="1"/>
        <end position="20"/>
    </location>
</feature>
<dbReference type="AlphaFoldDB" id="A0A1Y2CNP1"/>
<protein>
    <submittedName>
        <fullName evidence="3">L domain-like protein</fullName>
    </submittedName>
</protein>